<reference evidence="2 3" key="1">
    <citation type="submission" date="2020-08" db="EMBL/GenBank/DDBJ databases">
        <title>Genomic Encyclopedia of Type Strains, Phase IV (KMG-IV): sequencing the most valuable type-strain genomes for metagenomic binning, comparative biology and taxonomic classification.</title>
        <authorList>
            <person name="Goeker M."/>
        </authorList>
    </citation>
    <scope>NUCLEOTIDE SEQUENCE [LARGE SCALE GENOMIC DNA]</scope>
    <source>
        <strain evidence="2 3">DSM 10633</strain>
    </source>
</reference>
<comment type="caution">
    <text evidence="2">The sequence shown here is derived from an EMBL/GenBank/DDBJ whole genome shotgun (WGS) entry which is preliminary data.</text>
</comment>
<accession>A0A840PRI5</accession>
<evidence type="ECO:0000313" key="2">
    <source>
        <dbReference type="EMBL" id="MBB5149099.1"/>
    </source>
</evidence>
<dbReference type="Proteomes" id="UP000557217">
    <property type="component" value="Unassembled WGS sequence"/>
</dbReference>
<name>A0A840PRI5_URETH</name>
<dbReference type="AlphaFoldDB" id="A0A840PRI5"/>
<dbReference type="InterPro" id="IPR025306">
    <property type="entry name" value="Zn-bnd_dom_prob"/>
</dbReference>
<evidence type="ECO:0000313" key="3">
    <source>
        <dbReference type="Proteomes" id="UP000557217"/>
    </source>
</evidence>
<dbReference type="Pfam" id="PF13451">
    <property type="entry name" value="zf_Tbcl"/>
    <property type="match status" value="1"/>
</dbReference>
<proteinExistence type="predicted"/>
<keyword evidence="3" id="KW-1185">Reference proteome</keyword>
<dbReference type="InterPro" id="IPR025935">
    <property type="entry name" value="AbiH"/>
</dbReference>
<dbReference type="Pfam" id="PF14253">
    <property type="entry name" value="AbiH"/>
    <property type="match status" value="1"/>
</dbReference>
<protein>
    <recommendedName>
        <fullName evidence="1">Probable zinc-binding domain-containing protein</fullName>
    </recommendedName>
</protein>
<dbReference type="RefSeq" id="WP_168412372.1">
    <property type="nucleotide sequence ID" value="NZ_JAAXPW010000015.1"/>
</dbReference>
<gene>
    <name evidence="2" type="ORF">HNR36_001486</name>
</gene>
<sequence length="386" mass="45093">MSHEKVLLLKCKECHAAFFTEGESNFYKKKGLHTPKRCKSCREKRKFQLEQRRQKQELNRVLANLQFEQVEEVEMQSADPNTILYIIGNGFDLMHGVPSSYYHFRDSLGRRNELRKTLEMYIQKEDLWADFEESLAYFDDEALLVTLNDWMDIFDVKEQHDDDFSAADFFMASEAAMSPTYTIMDELPKNFRKWIVTLKPTISNTPLKQIINTEARYINFNYTEFLETIYKVPKGNILYIHGDRRDTNKELILGHSDMANHELDLNPSDFKSDRLRMKNQTTYDLHATAGYQLGNYYSSTAKKSSDVIKANKATFLAFADIDTVVVIGHSLSVVDYPYFKEIIRKNKKSSNMKWLISWYSVGDIKRIDAFAKNLGIQSKQIKLFKT</sequence>
<organism evidence="2 3">
    <name type="scientific">Ureibacillus thermosphaericus</name>
    <dbReference type="NCBI Taxonomy" id="51173"/>
    <lineage>
        <taxon>Bacteria</taxon>
        <taxon>Bacillati</taxon>
        <taxon>Bacillota</taxon>
        <taxon>Bacilli</taxon>
        <taxon>Bacillales</taxon>
        <taxon>Caryophanaceae</taxon>
        <taxon>Ureibacillus</taxon>
    </lineage>
</organism>
<dbReference type="EMBL" id="JACHGZ010000014">
    <property type="protein sequence ID" value="MBB5149099.1"/>
    <property type="molecule type" value="Genomic_DNA"/>
</dbReference>
<evidence type="ECO:0000259" key="1">
    <source>
        <dbReference type="Pfam" id="PF13451"/>
    </source>
</evidence>
<feature type="domain" description="Probable zinc-binding" evidence="1">
    <location>
        <begin position="9"/>
        <end position="47"/>
    </location>
</feature>